<evidence type="ECO:0000256" key="7">
    <source>
        <dbReference type="PROSITE-ProRule" id="PRU00023"/>
    </source>
</evidence>
<dbReference type="EMBL" id="JAATIQ010000269">
    <property type="protein sequence ID" value="KAF4365813.1"/>
    <property type="molecule type" value="Genomic_DNA"/>
</dbReference>
<dbReference type="AlphaFoldDB" id="A0A7J6F523"/>
<dbReference type="CDD" id="cd21669">
    <property type="entry name" value="SMP_SF"/>
    <property type="match status" value="1"/>
</dbReference>
<feature type="repeat" description="ANK" evidence="7">
    <location>
        <begin position="112"/>
        <end position="134"/>
    </location>
</feature>
<dbReference type="SUPFAM" id="SSF48403">
    <property type="entry name" value="Ankyrin repeat"/>
    <property type="match status" value="2"/>
</dbReference>
<keyword evidence="6 9" id="KW-0472">Membrane</keyword>
<keyword evidence="12" id="KW-1185">Reference proteome</keyword>
<feature type="compositionally biased region" description="Low complexity" evidence="8">
    <location>
        <begin position="268"/>
        <end position="278"/>
    </location>
</feature>
<name>A0A7J6F523_CANSA</name>
<feature type="transmembrane region" description="Helical" evidence="9">
    <location>
        <begin position="903"/>
        <end position="923"/>
    </location>
</feature>
<dbReference type="PROSITE" id="PS50297">
    <property type="entry name" value="ANK_REP_REGION"/>
    <property type="match status" value="4"/>
</dbReference>
<feature type="region of interest" description="Disordered" evidence="8">
    <location>
        <begin position="262"/>
        <end position="290"/>
    </location>
</feature>
<feature type="compositionally biased region" description="Basic and acidic residues" evidence="8">
    <location>
        <begin position="279"/>
        <end position="290"/>
    </location>
</feature>
<evidence type="ECO:0000256" key="4">
    <source>
        <dbReference type="ARBA" id="ARBA00022989"/>
    </source>
</evidence>
<feature type="domain" description="PGG" evidence="10">
    <location>
        <begin position="824"/>
        <end position="958"/>
    </location>
</feature>
<keyword evidence="5 7" id="KW-0040">ANK repeat</keyword>
<evidence type="ECO:0000256" key="3">
    <source>
        <dbReference type="ARBA" id="ARBA00022737"/>
    </source>
</evidence>
<feature type="transmembrane region" description="Helical" evidence="9">
    <location>
        <begin position="369"/>
        <end position="389"/>
    </location>
</feature>
<keyword evidence="3" id="KW-0677">Repeat</keyword>
<sequence>MEKVFSMLYEAAQEGNVTTLRQFLKQDKLILDRLIVNNNGFSETLLHVAAMLGHADFVKEIITYKPELAKEVDAWHSTPLHLAVAKGHLETVKILLSMVDDHKNLCSAWDGERRNPMHLAAMRGRLDVLRELLKVAPEAARINLKDRNENILHVCVRHNQLEALKLLVNAMDGDYHFVNAKDDYGMTILHLAVTYKQIETVKFLVTNTRVEVNATNTNKFTAFDILAQSQRSEKDFDISESLRSVGASQTIDQSLLTKKHIHDHGTKNDQSNSNNQKENQQDKTTKMSESWLSRKRESLMIVASLIATMAFQAGTNPPGGLWQDNSPSKSISQVTQHDMIIADSPAIFDHLAGESIIACYNDKKIMYRIYLFCNTVGFVGSLSIILLLVTGLPFGRRFWMWILTVILWLTITAVTLTYVVAIWVAAPSKETGIVEGLLDFFFSIWGGVMLVIAVLHTIFLVIKLFKWYQIGLRYTGDARMLLMLSLKFGILFLPIKVPVGVRDFDINGELWVKLRLIPTEPFVGAVSWAFVQLPKIKFELSPFRLFNFMVFLIKTMEKVFSMLYEAAQEGNVSTLRQLLKQDKLILDRLIVINNNGFSETPLHVAAMLGHADFVKEIITYKPELAKEVDAWHSTPLHLAVAKGHLETVKILLSMVDDHKNLCSAWDGERRNPMHLAAMRGQLDVLRELLKVAPEAARINLKDRNETILHVCVRHNQLEALKLLVNAMDGDYHFTVKFLVTNTRVEVNATNTNKFTAFDILAQSQRSEKDFDISESLRSVGASQTIDQSLLTKKHIHDHGTKNDQSNSNNQKENQQDKTTKMSESWLSRKRESLMIVASLIATMAFQAGTNPPGGLWQDNSPSKSISQVTQHDMIIADSPAIFDHLAGESIIACYNDKKIMYRIYLFCNTVGFVGSLSIILLLVTGLPFGRRFWMWILTVILWLTITAVTLTYVVAIWVAAPSKETGIVEGLLDFFFSIWGGVMLVIAVLHTIFLVIKLFK</sequence>
<proteinExistence type="predicted"/>
<feature type="transmembrane region" description="Helical" evidence="9">
    <location>
        <begin position="477"/>
        <end position="495"/>
    </location>
</feature>
<feature type="compositionally biased region" description="Basic and acidic residues" evidence="8">
    <location>
        <begin position="813"/>
        <end position="824"/>
    </location>
</feature>
<keyword evidence="2 9" id="KW-0812">Transmembrane</keyword>
<dbReference type="InterPro" id="IPR026961">
    <property type="entry name" value="PGG_dom"/>
</dbReference>
<dbReference type="InterPro" id="IPR002110">
    <property type="entry name" value="Ankyrin_rpt"/>
</dbReference>
<evidence type="ECO:0000256" key="5">
    <source>
        <dbReference type="ARBA" id="ARBA00023043"/>
    </source>
</evidence>
<feature type="non-terminal residue" evidence="11">
    <location>
        <position position="1"/>
    </location>
</feature>
<dbReference type="InterPro" id="IPR036770">
    <property type="entry name" value="Ankyrin_rpt-contain_sf"/>
</dbReference>
<evidence type="ECO:0000313" key="12">
    <source>
        <dbReference type="Proteomes" id="UP000583929"/>
    </source>
</evidence>
<feature type="transmembrane region" description="Helical" evidence="9">
    <location>
        <begin position="444"/>
        <end position="465"/>
    </location>
</feature>
<reference evidence="11 12" key="1">
    <citation type="journal article" date="2020" name="bioRxiv">
        <title>Sequence and annotation of 42 cannabis genomes reveals extensive copy number variation in cannabinoid synthesis and pathogen resistance genes.</title>
        <authorList>
            <person name="Mckernan K.J."/>
            <person name="Helbert Y."/>
            <person name="Kane L.T."/>
            <person name="Ebling H."/>
            <person name="Zhang L."/>
            <person name="Liu B."/>
            <person name="Eaton Z."/>
            <person name="Mclaughlin S."/>
            <person name="Kingan S."/>
            <person name="Baybayan P."/>
            <person name="Concepcion G."/>
            <person name="Jordan M."/>
            <person name="Riva A."/>
            <person name="Barbazuk W."/>
            <person name="Harkins T."/>
        </authorList>
    </citation>
    <scope>NUCLEOTIDE SEQUENCE [LARGE SCALE GENOMIC DNA]</scope>
    <source>
        <strain evidence="12">cv. Jamaican Lion 4</strain>
        <tissue evidence="11">Leaf</tissue>
    </source>
</reference>
<feature type="transmembrane region" description="Helical" evidence="9">
    <location>
        <begin position="978"/>
        <end position="999"/>
    </location>
</feature>
<feature type="repeat" description="ANK" evidence="7">
    <location>
        <begin position="668"/>
        <end position="690"/>
    </location>
</feature>
<gene>
    <name evidence="11" type="ORF">G4B88_012878</name>
</gene>
<evidence type="ECO:0000256" key="6">
    <source>
        <dbReference type="ARBA" id="ARBA00023136"/>
    </source>
</evidence>
<dbReference type="SMART" id="SM00248">
    <property type="entry name" value="ANK"/>
    <property type="match status" value="13"/>
</dbReference>
<protein>
    <recommendedName>
        <fullName evidence="10">PGG domain-containing protein</fullName>
    </recommendedName>
</protein>
<feature type="transmembrane region" description="Helical" evidence="9">
    <location>
        <begin position="935"/>
        <end position="958"/>
    </location>
</feature>
<feature type="transmembrane region" description="Helical" evidence="9">
    <location>
        <begin position="401"/>
        <end position="424"/>
    </location>
</feature>
<dbReference type="Pfam" id="PF12796">
    <property type="entry name" value="Ank_2"/>
    <property type="match status" value="4"/>
</dbReference>
<comment type="subcellular location">
    <subcellularLocation>
        <location evidence="1">Membrane</location>
        <topology evidence="1">Multi-pass membrane protein</topology>
    </subcellularLocation>
</comment>
<keyword evidence="4 9" id="KW-1133">Transmembrane helix</keyword>
<evidence type="ECO:0000259" key="10">
    <source>
        <dbReference type="Pfam" id="PF13962"/>
    </source>
</evidence>
<evidence type="ECO:0000313" key="11">
    <source>
        <dbReference type="EMBL" id="KAF4365813.1"/>
    </source>
</evidence>
<feature type="repeat" description="ANK" evidence="7">
    <location>
        <begin position="75"/>
        <end position="97"/>
    </location>
</feature>
<evidence type="ECO:0000256" key="2">
    <source>
        <dbReference type="ARBA" id="ARBA00022692"/>
    </source>
</evidence>
<dbReference type="PANTHER" id="PTHR24186">
    <property type="entry name" value="PROTEIN PHOSPHATASE 1 REGULATORY SUBUNIT"/>
    <property type="match status" value="1"/>
</dbReference>
<accession>A0A7J6F523</accession>
<feature type="region of interest" description="Disordered" evidence="8">
    <location>
        <begin position="796"/>
        <end position="824"/>
    </location>
</feature>
<comment type="caution">
    <text evidence="11">The sequence shown here is derived from an EMBL/GenBank/DDBJ whole genome shotgun (WGS) entry which is preliminary data.</text>
</comment>
<feature type="repeat" description="ANK" evidence="7">
    <location>
        <begin position="631"/>
        <end position="653"/>
    </location>
</feature>
<evidence type="ECO:0000256" key="8">
    <source>
        <dbReference type="SAM" id="MobiDB-lite"/>
    </source>
</evidence>
<dbReference type="PANTHER" id="PTHR24186:SF37">
    <property type="entry name" value="PGG DOMAIN-CONTAINING PROTEIN"/>
    <property type="match status" value="1"/>
</dbReference>
<evidence type="ECO:0000256" key="9">
    <source>
        <dbReference type="SAM" id="Phobius"/>
    </source>
</evidence>
<dbReference type="GO" id="GO:0005886">
    <property type="term" value="C:plasma membrane"/>
    <property type="evidence" value="ECO:0007669"/>
    <property type="project" value="TreeGrafter"/>
</dbReference>
<dbReference type="Proteomes" id="UP000583929">
    <property type="component" value="Unassembled WGS sequence"/>
</dbReference>
<dbReference type="PROSITE" id="PS50088">
    <property type="entry name" value="ANK_REPEAT"/>
    <property type="match status" value="4"/>
</dbReference>
<dbReference type="Gene3D" id="1.25.40.20">
    <property type="entry name" value="Ankyrin repeat-containing domain"/>
    <property type="match status" value="3"/>
</dbReference>
<feature type="compositionally biased region" description="Low complexity" evidence="8">
    <location>
        <begin position="802"/>
        <end position="812"/>
    </location>
</feature>
<organism evidence="11 12">
    <name type="scientific">Cannabis sativa</name>
    <name type="common">Hemp</name>
    <name type="synonym">Marijuana</name>
    <dbReference type="NCBI Taxonomy" id="3483"/>
    <lineage>
        <taxon>Eukaryota</taxon>
        <taxon>Viridiplantae</taxon>
        <taxon>Streptophyta</taxon>
        <taxon>Embryophyta</taxon>
        <taxon>Tracheophyta</taxon>
        <taxon>Spermatophyta</taxon>
        <taxon>Magnoliopsida</taxon>
        <taxon>eudicotyledons</taxon>
        <taxon>Gunneridae</taxon>
        <taxon>Pentapetalae</taxon>
        <taxon>rosids</taxon>
        <taxon>fabids</taxon>
        <taxon>Rosales</taxon>
        <taxon>Cannabaceae</taxon>
        <taxon>Cannabis</taxon>
    </lineage>
</organism>
<dbReference type="Pfam" id="PF13962">
    <property type="entry name" value="PGG"/>
    <property type="match status" value="2"/>
</dbReference>
<evidence type="ECO:0000256" key="1">
    <source>
        <dbReference type="ARBA" id="ARBA00004141"/>
    </source>
</evidence>
<feature type="domain" description="PGG" evidence="10">
    <location>
        <begin position="290"/>
        <end position="424"/>
    </location>
</feature>